<reference evidence="10" key="2">
    <citation type="submission" date="2021-04" db="EMBL/GenBank/DDBJ databases">
        <authorList>
            <person name="Gilroy R."/>
        </authorList>
    </citation>
    <scope>NUCLEOTIDE SEQUENCE</scope>
    <source>
        <strain evidence="10">ChiGjej1B1-98</strain>
    </source>
</reference>
<comment type="caution">
    <text evidence="10">The sequence shown here is derived from an EMBL/GenBank/DDBJ whole genome shotgun (WGS) entry which is preliminary data.</text>
</comment>
<dbReference type="GO" id="GO:0022857">
    <property type="term" value="F:transmembrane transporter activity"/>
    <property type="evidence" value="ECO:0007669"/>
    <property type="project" value="InterPro"/>
</dbReference>
<evidence type="ECO:0000256" key="2">
    <source>
        <dbReference type="ARBA" id="ARBA00008335"/>
    </source>
</evidence>
<evidence type="ECO:0000313" key="11">
    <source>
        <dbReference type="Proteomes" id="UP000824005"/>
    </source>
</evidence>
<keyword evidence="5 8" id="KW-0812">Transmembrane</keyword>
<keyword evidence="4" id="KW-1003">Cell membrane</keyword>
<feature type="transmembrane region" description="Helical" evidence="8">
    <location>
        <begin position="116"/>
        <end position="140"/>
    </location>
</feature>
<dbReference type="CDD" id="cd17324">
    <property type="entry name" value="MFS_NepI_like"/>
    <property type="match status" value="1"/>
</dbReference>
<dbReference type="SUPFAM" id="SSF103473">
    <property type="entry name" value="MFS general substrate transporter"/>
    <property type="match status" value="1"/>
</dbReference>
<dbReference type="Pfam" id="PF07690">
    <property type="entry name" value="MFS_1"/>
    <property type="match status" value="1"/>
</dbReference>
<accession>A0A9D2C833</accession>
<evidence type="ECO:0000256" key="1">
    <source>
        <dbReference type="ARBA" id="ARBA00004651"/>
    </source>
</evidence>
<evidence type="ECO:0000256" key="3">
    <source>
        <dbReference type="ARBA" id="ARBA00022448"/>
    </source>
</evidence>
<dbReference type="EMBL" id="DXDC01000028">
    <property type="protein sequence ID" value="HIY64847.1"/>
    <property type="molecule type" value="Genomic_DNA"/>
</dbReference>
<keyword evidence="7 8" id="KW-0472">Membrane</keyword>
<evidence type="ECO:0000256" key="7">
    <source>
        <dbReference type="ARBA" id="ARBA00023136"/>
    </source>
</evidence>
<keyword evidence="3" id="KW-0813">Transport</keyword>
<dbReference type="PANTHER" id="PTHR43271:SF1">
    <property type="entry name" value="INNER MEMBRANE TRANSPORT PROTEIN YNFM"/>
    <property type="match status" value="1"/>
</dbReference>
<dbReference type="InterPro" id="IPR020846">
    <property type="entry name" value="MFS_dom"/>
</dbReference>
<proteinExistence type="inferred from homology"/>
<feature type="transmembrane region" description="Helical" evidence="8">
    <location>
        <begin position="240"/>
        <end position="261"/>
    </location>
</feature>
<dbReference type="InterPro" id="IPR036259">
    <property type="entry name" value="MFS_trans_sf"/>
</dbReference>
<dbReference type="Gene3D" id="1.20.1250.20">
    <property type="entry name" value="MFS general substrate transporter like domains"/>
    <property type="match status" value="2"/>
</dbReference>
<feature type="transmembrane region" description="Helical" evidence="8">
    <location>
        <begin position="273"/>
        <end position="290"/>
    </location>
</feature>
<dbReference type="AlphaFoldDB" id="A0A9D2C833"/>
<name>A0A9D2C833_9MICO</name>
<organism evidence="10 11">
    <name type="scientific">Candidatus Agrococcus pullicola</name>
    <dbReference type="NCBI Taxonomy" id="2838429"/>
    <lineage>
        <taxon>Bacteria</taxon>
        <taxon>Bacillati</taxon>
        <taxon>Actinomycetota</taxon>
        <taxon>Actinomycetes</taxon>
        <taxon>Micrococcales</taxon>
        <taxon>Microbacteriaceae</taxon>
        <taxon>Agrococcus</taxon>
    </lineage>
</organism>
<dbReference type="Proteomes" id="UP000824005">
    <property type="component" value="Unassembled WGS sequence"/>
</dbReference>
<feature type="domain" description="Major facilitator superfamily (MFS) profile" evidence="9">
    <location>
        <begin position="1"/>
        <end position="384"/>
    </location>
</feature>
<gene>
    <name evidence="10" type="ORF">H9830_01045</name>
</gene>
<evidence type="ECO:0000256" key="8">
    <source>
        <dbReference type="SAM" id="Phobius"/>
    </source>
</evidence>
<dbReference type="PANTHER" id="PTHR43271">
    <property type="entry name" value="BLL2771 PROTEIN"/>
    <property type="match status" value="1"/>
</dbReference>
<reference evidence="10" key="1">
    <citation type="journal article" date="2021" name="PeerJ">
        <title>Extensive microbial diversity within the chicken gut microbiome revealed by metagenomics and culture.</title>
        <authorList>
            <person name="Gilroy R."/>
            <person name="Ravi A."/>
            <person name="Getino M."/>
            <person name="Pursley I."/>
            <person name="Horton D.L."/>
            <person name="Alikhan N.F."/>
            <person name="Baker D."/>
            <person name="Gharbi K."/>
            <person name="Hall N."/>
            <person name="Watson M."/>
            <person name="Adriaenssens E.M."/>
            <person name="Foster-Nyarko E."/>
            <person name="Jarju S."/>
            <person name="Secka A."/>
            <person name="Antonio M."/>
            <person name="Oren A."/>
            <person name="Chaudhuri R.R."/>
            <person name="La Ragione R."/>
            <person name="Hildebrand F."/>
            <person name="Pallen M.J."/>
        </authorList>
    </citation>
    <scope>NUCLEOTIDE SEQUENCE</scope>
    <source>
        <strain evidence="10">ChiGjej1B1-98</strain>
    </source>
</reference>
<keyword evidence="6 8" id="KW-1133">Transmembrane helix</keyword>
<evidence type="ECO:0000259" key="9">
    <source>
        <dbReference type="PROSITE" id="PS50850"/>
    </source>
</evidence>
<feature type="transmembrane region" description="Helical" evidence="8">
    <location>
        <begin position="335"/>
        <end position="354"/>
    </location>
</feature>
<feature type="transmembrane region" description="Helical" evidence="8">
    <location>
        <begin position="88"/>
        <end position="109"/>
    </location>
</feature>
<sequence length="389" mass="40781">MFLAGVATFAQLYAPQAVLPQLVESFGVSIAESSLAVSAGTLGVAVSVLPWSIVADRIGRKRVIAIAVIAATILGFLVTLMPTFELLVAVRVLEGLALGGVPAVAVAYLNEEVHRLDAAAAVGTFIAGNTIGGLSGRLIAGPLGELTGTWQSGFLAVSGLSVFAALIFVLLTPSPQGFLPAGRDAGLGRAISSAFGNTFRHMRNPVLIGLYVQPMLLMGGFVAIYNYLAYHLTEAPFGLPVWLASMVFLAYLAGSVSSPLAGRLAGMRGRKGVKLGCDALACLGLVWMLVPNLGVVIFGLIVFTAAFFGSHSVASGWAGSYPRQGRAQSTALYNLWYYAGSSVFGFLGGLFFQWAGWDALVFMVLGLFLLAMLVGAIFLPPSKPKVRFR</sequence>
<comment type="subcellular location">
    <subcellularLocation>
        <location evidence="1">Cell membrane</location>
        <topology evidence="1">Multi-pass membrane protein</topology>
    </subcellularLocation>
</comment>
<comment type="similarity">
    <text evidence="2">Belongs to the major facilitator superfamily.</text>
</comment>
<evidence type="ECO:0000313" key="10">
    <source>
        <dbReference type="EMBL" id="HIY64847.1"/>
    </source>
</evidence>
<feature type="transmembrane region" description="Helical" evidence="8">
    <location>
        <begin position="63"/>
        <end position="82"/>
    </location>
</feature>
<feature type="transmembrane region" description="Helical" evidence="8">
    <location>
        <begin position="206"/>
        <end position="228"/>
    </location>
</feature>
<dbReference type="InterPro" id="IPR011701">
    <property type="entry name" value="MFS"/>
</dbReference>
<feature type="transmembrane region" description="Helical" evidence="8">
    <location>
        <begin position="360"/>
        <end position="379"/>
    </location>
</feature>
<evidence type="ECO:0000256" key="4">
    <source>
        <dbReference type="ARBA" id="ARBA00022475"/>
    </source>
</evidence>
<evidence type="ECO:0000256" key="5">
    <source>
        <dbReference type="ARBA" id="ARBA00022692"/>
    </source>
</evidence>
<evidence type="ECO:0000256" key="6">
    <source>
        <dbReference type="ARBA" id="ARBA00022989"/>
    </source>
</evidence>
<feature type="transmembrane region" description="Helical" evidence="8">
    <location>
        <begin position="30"/>
        <end position="51"/>
    </location>
</feature>
<dbReference type="GO" id="GO:0005886">
    <property type="term" value="C:plasma membrane"/>
    <property type="evidence" value="ECO:0007669"/>
    <property type="project" value="UniProtKB-SubCell"/>
</dbReference>
<dbReference type="PROSITE" id="PS50850">
    <property type="entry name" value="MFS"/>
    <property type="match status" value="1"/>
</dbReference>
<protein>
    <submittedName>
        <fullName evidence="10">MFS transporter</fullName>
    </submittedName>
</protein>
<feature type="transmembrane region" description="Helical" evidence="8">
    <location>
        <begin position="296"/>
        <end position="314"/>
    </location>
</feature>
<feature type="transmembrane region" description="Helical" evidence="8">
    <location>
        <begin position="152"/>
        <end position="171"/>
    </location>
</feature>